<dbReference type="EMBL" id="RAQH01000010">
    <property type="protein sequence ID" value="RKE79770.1"/>
    <property type="molecule type" value="Genomic_DNA"/>
</dbReference>
<evidence type="ECO:0000259" key="3">
    <source>
        <dbReference type="Pfam" id="PF10091"/>
    </source>
</evidence>
<evidence type="ECO:0000256" key="1">
    <source>
        <dbReference type="SAM" id="MobiDB-lite"/>
    </source>
</evidence>
<evidence type="ECO:0000313" key="4">
    <source>
        <dbReference type="EMBL" id="RKE79770.1"/>
    </source>
</evidence>
<proteinExistence type="predicted"/>
<protein>
    <recommendedName>
        <fullName evidence="3">Glycoamylase-like domain-containing protein</fullName>
    </recommendedName>
</protein>
<dbReference type="Gene3D" id="2.60.40.10">
    <property type="entry name" value="Immunoglobulins"/>
    <property type="match status" value="1"/>
</dbReference>
<evidence type="ECO:0000256" key="2">
    <source>
        <dbReference type="SAM" id="SignalP"/>
    </source>
</evidence>
<dbReference type="InterPro" id="IPR019282">
    <property type="entry name" value="Glycoamylase-like_cons_dom"/>
</dbReference>
<feature type="domain" description="Glycoamylase-like" evidence="3">
    <location>
        <begin position="487"/>
        <end position="721"/>
    </location>
</feature>
<reference evidence="4 5" key="1">
    <citation type="submission" date="2018-09" db="EMBL/GenBank/DDBJ databases">
        <title>Genomic Encyclopedia of Archaeal and Bacterial Type Strains, Phase II (KMG-II): from individual species to whole genera.</title>
        <authorList>
            <person name="Goeker M."/>
        </authorList>
    </citation>
    <scope>NUCLEOTIDE SEQUENCE [LARGE SCALE GENOMIC DNA]</scope>
    <source>
        <strain evidence="4 5">DSM 27620</strain>
    </source>
</reference>
<keyword evidence="2" id="KW-0732">Signal</keyword>
<accession>A0A420CMY7</accession>
<dbReference type="SUPFAM" id="SSF49785">
    <property type="entry name" value="Galactose-binding domain-like"/>
    <property type="match status" value="1"/>
</dbReference>
<evidence type="ECO:0000313" key="5">
    <source>
        <dbReference type="Proteomes" id="UP000285906"/>
    </source>
</evidence>
<gene>
    <name evidence="4" type="ORF">BXY58_3143</name>
</gene>
<dbReference type="AlphaFoldDB" id="A0A420CMY7"/>
<dbReference type="Gene3D" id="1.50.10.140">
    <property type="match status" value="1"/>
</dbReference>
<comment type="caution">
    <text evidence="4">The sequence shown here is derived from an EMBL/GenBank/DDBJ whole genome shotgun (WGS) entry which is preliminary data.</text>
</comment>
<organism evidence="4 5">
    <name type="scientific">Epilithonimonas arachidiradicis</name>
    <dbReference type="NCBI Taxonomy" id="1617282"/>
    <lineage>
        <taxon>Bacteria</taxon>
        <taxon>Pseudomonadati</taxon>
        <taxon>Bacteroidota</taxon>
        <taxon>Flavobacteriia</taxon>
        <taxon>Flavobacteriales</taxon>
        <taxon>Weeksellaceae</taxon>
        <taxon>Chryseobacterium group</taxon>
        <taxon>Epilithonimonas</taxon>
    </lineage>
</organism>
<dbReference type="InterPro" id="IPR008979">
    <property type="entry name" value="Galactose-bd-like_sf"/>
</dbReference>
<feature type="region of interest" description="Disordered" evidence="1">
    <location>
        <begin position="621"/>
        <end position="640"/>
    </location>
</feature>
<dbReference type="InterPro" id="IPR013783">
    <property type="entry name" value="Ig-like_fold"/>
</dbReference>
<feature type="chain" id="PRO_5019167717" description="Glycoamylase-like domain-containing protein" evidence="2">
    <location>
        <begin position="40"/>
        <end position="734"/>
    </location>
</feature>
<sequence length="734" mass="84185">MNCLFSFMLLLEKMIIFSKTKSMKSILYSALFFSASLCAQEHQYDYTFFTNSLMKDNFFYGNVKSSGSASVKNQNNKLLVDKNEFHSPGNSLLLDYKNAKDGKWEASIEYEDVRGKDFFTQSNFLSFWIKSEKNDSNILPAVKIQKTDGSFSKPVTLKLTKKNQWENILIDMSTLDASVKDNPKSVKAIVFSQPENSDSNNKIWLDDITFIDSREKKKIAETPKISLAKGYMKHVDLKWNPIKDNNIKYVKIYRSKNGKDFKPVGIQDAYVDRFADFTNETGKKYSYKISFLDKLFNESRLSEVVSAETRNMSDEELMTMVQEASFNYYWDGAETESGLSKENTNGRQNMIATGASGFGIMALIAGTERGFISRKEAVDRFTKIVNFIEKADKYHGAVAHFIDGKTGKTEPFFGKRDNGADLVETSFFVQGLLAAHQYFNKDNTEEKNIRTKIDQFWKGIEWDWFKQTPDSKFLYWHWSPDQAWTINHRLIGWNETMVTYLMAIASPTHPVPASMYYSGWASQDKIAQDYRKDWGKSDEGAMYTNGNTYYGIKLDVGVNKGGPLFFAHYSFMGYDPHGLTDRYTNYFKNNQNIAKINYLYCVENPKKQKGYGKDGWGLTASDGPNGYNPDEPVEREDTGKLTPTGAIASFPYTPKESMAVLKNFYLNYGDFLWGEYGFRDSFDLNNNWCSPIFMGLNQAPMTVMMENHRTGLIWKLFMSHPDVKAGIEKLNKEK</sequence>
<dbReference type="Gene3D" id="2.60.120.430">
    <property type="entry name" value="Galactose-binding lectin"/>
    <property type="match status" value="1"/>
</dbReference>
<name>A0A420CMY7_9FLAO</name>
<feature type="signal peptide" evidence="2">
    <location>
        <begin position="1"/>
        <end position="39"/>
    </location>
</feature>
<dbReference type="Pfam" id="PF10091">
    <property type="entry name" value="Glycoamylase"/>
    <property type="match status" value="1"/>
</dbReference>
<dbReference type="Proteomes" id="UP000285906">
    <property type="component" value="Unassembled WGS sequence"/>
</dbReference>